<dbReference type="EMBL" id="FNTL01000004">
    <property type="protein sequence ID" value="SEC55824.1"/>
    <property type="molecule type" value="Genomic_DNA"/>
</dbReference>
<dbReference type="PANTHER" id="PTHR46696:SF1">
    <property type="entry name" value="CYTOCHROME P450 YJIB-RELATED"/>
    <property type="match status" value="1"/>
</dbReference>
<keyword evidence="3 8" id="KW-0349">Heme</keyword>
<dbReference type="GO" id="GO:0004497">
    <property type="term" value="F:monooxygenase activity"/>
    <property type="evidence" value="ECO:0007669"/>
    <property type="project" value="UniProtKB-KW"/>
</dbReference>
<dbReference type="GO" id="GO:0005506">
    <property type="term" value="F:iron ion binding"/>
    <property type="evidence" value="ECO:0007669"/>
    <property type="project" value="InterPro"/>
</dbReference>
<evidence type="ECO:0000256" key="4">
    <source>
        <dbReference type="ARBA" id="ARBA00022723"/>
    </source>
</evidence>
<evidence type="ECO:0000256" key="2">
    <source>
        <dbReference type="ARBA" id="ARBA00010617"/>
    </source>
</evidence>
<dbReference type="InterPro" id="IPR002397">
    <property type="entry name" value="Cyt_P450_B"/>
</dbReference>
<dbReference type="InterPro" id="IPR001128">
    <property type="entry name" value="Cyt_P450"/>
</dbReference>
<dbReference type="SUPFAM" id="SSF48264">
    <property type="entry name" value="Cytochrome P450"/>
    <property type="match status" value="1"/>
</dbReference>
<keyword evidence="5 8" id="KW-0560">Oxidoreductase</keyword>
<dbReference type="Pfam" id="PF00067">
    <property type="entry name" value="p450"/>
    <property type="match status" value="2"/>
</dbReference>
<dbReference type="Gene3D" id="1.10.630.10">
    <property type="entry name" value="Cytochrome P450"/>
    <property type="match status" value="1"/>
</dbReference>
<organism evidence="9 10">
    <name type="scientific">Rhodococcus jostii</name>
    <dbReference type="NCBI Taxonomy" id="132919"/>
    <lineage>
        <taxon>Bacteria</taxon>
        <taxon>Bacillati</taxon>
        <taxon>Actinomycetota</taxon>
        <taxon>Actinomycetes</taxon>
        <taxon>Mycobacteriales</taxon>
        <taxon>Nocardiaceae</taxon>
        <taxon>Rhodococcus</taxon>
    </lineage>
</organism>
<evidence type="ECO:0000256" key="1">
    <source>
        <dbReference type="ARBA" id="ARBA00001971"/>
    </source>
</evidence>
<dbReference type="OrthoDB" id="502624at2"/>
<accession>A0A1H4TI94</accession>
<dbReference type="FunFam" id="1.10.630.10:FF:000018">
    <property type="entry name" value="Cytochrome P450 monooxygenase"/>
    <property type="match status" value="1"/>
</dbReference>
<dbReference type="RefSeq" id="WP_073368696.1">
    <property type="nucleotide sequence ID" value="NZ_FNTL01000004.1"/>
</dbReference>
<evidence type="ECO:0000313" key="9">
    <source>
        <dbReference type="EMBL" id="SEC55824.1"/>
    </source>
</evidence>
<dbReference type="PRINTS" id="PR00385">
    <property type="entry name" value="P450"/>
</dbReference>
<comment type="similarity">
    <text evidence="2 8">Belongs to the cytochrome P450 family.</text>
</comment>
<evidence type="ECO:0000256" key="7">
    <source>
        <dbReference type="ARBA" id="ARBA00023033"/>
    </source>
</evidence>
<dbReference type="PROSITE" id="PS00086">
    <property type="entry name" value="CYTOCHROME_P450"/>
    <property type="match status" value="1"/>
</dbReference>
<dbReference type="InterPro" id="IPR036396">
    <property type="entry name" value="Cyt_P450_sf"/>
</dbReference>
<dbReference type="GO" id="GO:0016705">
    <property type="term" value="F:oxidoreductase activity, acting on paired donors, with incorporation or reduction of molecular oxygen"/>
    <property type="evidence" value="ECO:0007669"/>
    <property type="project" value="InterPro"/>
</dbReference>
<dbReference type="InterPro" id="IPR017972">
    <property type="entry name" value="Cyt_P450_CS"/>
</dbReference>
<name>A0A1H4TI94_RHOJO</name>
<dbReference type="AlphaFoldDB" id="A0A1H4TI94"/>
<evidence type="ECO:0000313" key="10">
    <source>
        <dbReference type="Proteomes" id="UP000183407"/>
    </source>
</evidence>
<protein>
    <submittedName>
        <fullName evidence="9">Cytochrome P450</fullName>
    </submittedName>
</protein>
<proteinExistence type="inferred from homology"/>
<sequence length="432" mass="47576">MLIDALIGREQGAVRCPYPAYTELRDGPKVTFSDAGGFYLVSRYDDIKHVLQNPALFSSRSPMGPSIRETEAAIAEALADNPELAARSSTVLRRGNVLFSADAPLHTRHRRLMGKAFSPRIVARMEPEIVSICSSLVDAFNVDEPVDIVREYSSHIPVRTLATLLGVSRDSAGNFKSWADALNPHHQAVGRNSSVEELRDIVRRQLAFWEYFENELKERRSTQPTGTETDLLSAIAHARVDGETELTLDEMLGLVAQLVAAGADTTRSLITSGTMLLCQHPAIANRLREKPADIPLFVEEVLRAESPVQGLFRVAVEDTEVGGVSVPAGASLWLMYGSANRDDQIFDAPGTFDLDRENVRDHLSFGDGQHFCIGSNLAKLEARVAFQTLLEGFDDLRIADEGAEVVYEPSYVIHTPSRLPLRLTPTGRQGER</sequence>
<reference evidence="10" key="1">
    <citation type="submission" date="2016-10" db="EMBL/GenBank/DDBJ databases">
        <authorList>
            <person name="Varghese N."/>
        </authorList>
    </citation>
    <scope>NUCLEOTIDE SEQUENCE [LARGE SCALE GENOMIC DNA]</scope>
    <source>
        <strain evidence="10">DSM 44719</strain>
    </source>
</reference>
<keyword evidence="7 8" id="KW-0503">Monooxygenase</keyword>
<dbReference type="PRINTS" id="PR00359">
    <property type="entry name" value="BP450"/>
</dbReference>
<comment type="cofactor">
    <cofactor evidence="1">
        <name>heme</name>
        <dbReference type="ChEBI" id="CHEBI:30413"/>
    </cofactor>
</comment>
<gene>
    <name evidence="9" type="ORF">SAMN04490220_1947</name>
</gene>
<keyword evidence="4 8" id="KW-0479">Metal-binding</keyword>
<evidence type="ECO:0000256" key="6">
    <source>
        <dbReference type="ARBA" id="ARBA00023004"/>
    </source>
</evidence>
<dbReference type="Proteomes" id="UP000183407">
    <property type="component" value="Unassembled WGS sequence"/>
</dbReference>
<evidence type="ECO:0000256" key="8">
    <source>
        <dbReference type="RuleBase" id="RU000461"/>
    </source>
</evidence>
<keyword evidence="6 8" id="KW-0408">Iron</keyword>
<evidence type="ECO:0000256" key="3">
    <source>
        <dbReference type="ARBA" id="ARBA00022617"/>
    </source>
</evidence>
<evidence type="ECO:0000256" key="5">
    <source>
        <dbReference type="ARBA" id="ARBA00023002"/>
    </source>
</evidence>
<dbReference type="GO" id="GO:0020037">
    <property type="term" value="F:heme binding"/>
    <property type="evidence" value="ECO:0007669"/>
    <property type="project" value="InterPro"/>
</dbReference>
<dbReference type="PANTHER" id="PTHR46696">
    <property type="entry name" value="P450, PUTATIVE (EUROFUNG)-RELATED"/>
    <property type="match status" value="1"/>
</dbReference>